<evidence type="ECO:0000313" key="2">
    <source>
        <dbReference type="Proteomes" id="UP000790709"/>
    </source>
</evidence>
<keyword evidence="2" id="KW-1185">Reference proteome</keyword>
<reference evidence="1" key="1">
    <citation type="journal article" date="2021" name="New Phytol.">
        <title>Evolutionary innovations through gain and loss of genes in the ectomycorrhizal Boletales.</title>
        <authorList>
            <person name="Wu G."/>
            <person name="Miyauchi S."/>
            <person name="Morin E."/>
            <person name="Kuo A."/>
            <person name="Drula E."/>
            <person name="Varga T."/>
            <person name="Kohler A."/>
            <person name="Feng B."/>
            <person name="Cao Y."/>
            <person name="Lipzen A."/>
            <person name="Daum C."/>
            <person name="Hundley H."/>
            <person name="Pangilinan J."/>
            <person name="Johnson J."/>
            <person name="Barry K."/>
            <person name="LaButti K."/>
            <person name="Ng V."/>
            <person name="Ahrendt S."/>
            <person name="Min B."/>
            <person name="Choi I.G."/>
            <person name="Park H."/>
            <person name="Plett J.M."/>
            <person name="Magnuson J."/>
            <person name="Spatafora J.W."/>
            <person name="Nagy L.G."/>
            <person name="Henrissat B."/>
            <person name="Grigoriev I.V."/>
            <person name="Yang Z.L."/>
            <person name="Xu J."/>
            <person name="Martin F.M."/>
        </authorList>
    </citation>
    <scope>NUCLEOTIDE SEQUENCE</scope>
    <source>
        <strain evidence="1">KUC20120723A-06</strain>
    </source>
</reference>
<organism evidence="1 2">
    <name type="scientific">Leucogyrophana mollusca</name>
    <dbReference type="NCBI Taxonomy" id="85980"/>
    <lineage>
        <taxon>Eukaryota</taxon>
        <taxon>Fungi</taxon>
        <taxon>Dikarya</taxon>
        <taxon>Basidiomycota</taxon>
        <taxon>Agaricomycotina</taxon>
        <taxon>Agaricomycetes</taxon>
        <taxon>Agaricomycetidae</taxon>
        <taxon>Boletales</taxon>
        <taxon>Boletales incertae sedis</taxon>
        <taxon>Leucogyrophana</taxon>
    </lineage>
</organism>
<dbReference type="Proteomes" id="UP000790709">
    <property type="component" value="Unassembled WGS sequence"/>
</dbReference>
<dbReference type="EMBL" id="MU266343">
    <property type="protein sequence ID" value="KAH7929263.1"/>
    <property type="molecule type" value="Genomic_DNA"/>
</dbReference>
<comment type="caution">
    <text evidence="1">The sequence shown here is derived from an EMBL/GenBank/DDBJ whole genome shotgun (WGS) entry which is preliminary data.</text>
</comment>
<accession>A0ACB8BWN1</accession>
<name>A0ACB8BWN1_9AGAM</name>
<gene>
    <name evidence="1" type="ORF">BV22DRAFT_1110007</name>
</gene>
<sequence length="702" mass="79443">MNVHNPTAERDYIPIADHGLIGNLRTAALVSLDGSIESYCVPNFDSPSIFARILDKNKGGHFSITPTVPFSTKQNYLPSSNVLQTKFLNEKGVVSVTDYLPRQANGEATRPMLFWLIRRVEVIRGSVPLRVECAPAFNYARDVHTTSVVPDDSVLSPNQDKVIFESENLSLDLRYVAESTLDCVPGPEVKLYGMDLGEKGHLGPGACCDLTLQEGQRVTFVLRIPPEHSIAPELKPNQERADHLGIPLDRLLAGASKLRPKDDPILSKELLEHLFVSTNTYWNSWIRKSTYQGSWKEAVHRSALALKLLIFEPTGAVVASPTFSLPEYIGGTRNWDYRASWIRDSSFTLYALIRLGFTQEANAYMDFIFERLKNKNPDGSLQIMYTIHGGKDLEEIELSHLDGHKGSKPVRIGNGAADHVQLDIYGELMDCIYLGQKFGRPLSYDTWVLVRELVDFVVANYQEPDLSIWSVRLRPMHRESERLIHYRREVRGKKRHFTYSKIMLWVAIDRGLRLADKRSLPCPHRHEWTRARDDIYEQIMKQAWNPDLRVFGQSYEETDVLDSSVLIMPLVFFMTPSDPRFVNTLKHILKTPERGGLTSNNLVYRYDVTKSDDGVGGEEGTFCLCTLWCVEALTRAGEYDRALLQRAVSMFEDFLLYLNHVGLCTEEISEAGDGLGNAVQGFTHVTLISAAYNLSRTMAHVK</sequence>
<protein>
    <submittedName>
        <fullName evidence="1">Glycoside hydrolase family 15 protein</fullName>
    </submittedName>
</protein>
<keyword evidence="1" id="KW-0378">Hydrolase</keyword>
<evidence type="ECO:0000313" key="1">
    <source>
        <dbReference type="EMBL" id="KAH7929263.1"/>
    </source>
</evidence>
<proteinExistence type="predicted"/>